<dbReference type="InterPro" id="IPR013840">
    <property type="entry name" value="DNAligase_N"/>
</dbReference>
<comment type="similarity">
    <text evidence="14 15">Belongs to the NAD-dependent DNA ligase family. LigA subfamily.</text>
</comment>
<feature type="binding site" evidence="15">
    <location>
        <begin position="79"/>
        <end position="80"/>
    </location>
    <ligand>
        <name>NAD(+)</name>
        <dbReference type="ChEBI" id="CHEBI:57540"/>
    </ligand>
</feature>
<dbReference type="NCBIfam" id="NF005932">
    <property type="entry name" value="PRK07956.1"/>
    <property type="match status" value="1"/>
</dbReference>
<dbReference type="PIRSF" id="PIRSF001604">
    <property type="entry name" value="LigA"/>
    <property type="match status" value="1"/>
</dbReference>
<dbReference type="HAMAP" id="MF_01588">
    <property type="entry name" value="DNA_ligase_A"/>
    <property type="match status" value="1"/>
</dbReference>
<comment type="function">
    <text evidence="1 15">DNA ligase that catalyzes the formation of phosphodiester linkages between 5'-phosphoryl and 3'-hydroxyl groups in double-stranded DNA using NAD as a coenzyme and as the energy source for the reaction. It is essential for DNA replication and repair of damaged DNA.</text>
</comment>
<dbReference type="FunFam" id="1.10.150.20:FF:000007">
    <property type="entry name" value="DNA ligase"/>
    <property type="match status" value="1"/>
</dbReference>
<dbReference type="GO" id="GO:0006281">
    <property type="term" value="P:DNA repair"/>
    <property type="evidence" value="ECO:0007669"/>
    <property type="project" value="UniProtKB-KW"/>
</dbReference>
<dbReference type="Pfam" id="PF12826">
    <property type="entry name" value="HHH_2"/>
    <property type="match status" value="1"/>
</dbReference>
<evidence type="ECO:0000256" key="8">
    <source>
        <dbReference type="ARBA" id="ARBA00022833"/>
    </source>
</evidence>
<comment type="caution">
    <text evidence="17">The sequence shown here is derived from an EMBL/GenBank/DDBJ whole genome shotgun (WGS) entry which is preliminary data.</text>
</comment>
<dbReference type="Gene3D" id="2.40.50.140">
    <property type="entry name" value="Nucleic acid-binding proteins"/>
    <property type="match status" value="1"/>
</dbReference>
<keyword evidence="5 15" id="KW-0235">DNA replication</keyword>
<feature type="binding site" evidence="15">
    <location>
        <position position="406"/>
    </location>
    <ligand>
        <name>Zn(2+)</name>
        <dbReference type="ChEBI" id="CHEBI:29105"/>
    </ligand>
</feature>
<feature type="binding site" evidence="15">
    <location>
        <position position="177"/>
    </location>
    <ligand>
        <name>NAD(+)</name>
        <dbReference type="ChEBI" id="CHEBI:57540"/>
    </ligand>
</feature>
<dbReference type="PROSITE" id="PS50172">
    <property type="entry name" value="BRCT"/>
    <property type="match status" value="1"/>
</dbReference>
<evidence type="ECO:0000313" key="17">
    <source>
        <dbReference type="EMBL" id="MCM1990430.1"/>
    </source>
</evidence>
<feature type="domain" description="BRCT" evidence="16">
    <location>
        <begin position="586"/>
        <end position="662"/>
    </location>
</feature>
<dbReference type="GO" id="GO:0046872">
    <property type="term" value="F:metal ion binding"/>
    <property type="evidence" value="ECO:0007669"/>
    <property type="project" value="UniProtKB-KW"/>
</dbReference>
<dbReference type="SUPFAM" id="SSF56091">
    <property type="entry name" value="DNA ligase/mRNA capping enzyme, catalytic domain"/>
    <property type="match status" value="1"/>
</dbReference>
<dbReference type="SMART" id="SM00292">
    <property type="entry name" value="BRCT"/>
    <property type="match status" value="1"/>
</dbReference>
<evidence type="ECO:0000256" key="5">
    <source>
        <dbReference type="ARBA" id="ARBA00022705"/>
    </source>
</evidence>
<evidence type="ECO:0000256" key="12">
    <source>
        <dbReference type="ARBA" id="ARBA00023211"/>
    </source>
</evidence>
<dbReference type="CDD" id="cd17748">
    <property type="entry name" value="BRCT_DNA_ligase_like"/>
    <property type="match status" value="1"/>
</dbReference>
<comment type="caution">
    <text evidence="15">Lacks conserved residue(s) required for the propagation of feature annotation.</text>
</comment>
<reference evidence="17" key="1">
    <citation type="journal article" date="2021" name="mSystems">
        <title>Bacteria and Archaea Synergistically Convert Glycine Betaine to Biogenic Methane in the Formosa Cold Seep of the South China Sea.</title>
        <authorList>
            <person name="Li L."/>
            <person name="Zhang W."/>
            <person name="Zhang S."/>
            <person name="Song L."/>
            <person name="Sun Q."/>
            <person name="Zhang H."/>
            <person name="Xiang H."/>
            <person name="Dong X."/>
        </authorList>
    </citation>
    <scope>NUCLEOTIDE SEQUENCE</scope>
    <source>
        <strain evidence="17">ZWT</strain>
    </source>
</reference>
<evidence type="ECO:0000256" key="9">
    <source>
        <dbReference type="ARBA" id="ARBA00022842"/>
    </source>
</evidence>
<dbReference type="InterPro" id="IPR001679">
    <property type="entry name" value="DNA_ligase"/>
</dbReference>
<dbReference type="Pfam" id="PF14520">
    <property type="entry name" value="HHH_5"/>
    <property type="match status" value="1"/>
</dbReference>
<keyword evidence="11 15" id="KW-0234">DNA repair</keyword>
<evidence type="ECO:0000256" key="1">
    <source>
        <dbReference type="ARBA" id="ARBA00004067"/>
    </source>
</evidence>
<dbReference type="Gene3D" id="1.10.287.610">
    <property type="entry name" value="Helix hairpin bin"/>
    <property type="match status" value="1"/>
</dbReference>
<dbReference type="Pfam" id="PF01653">
    <property type="entry name" value="DNA_ligase_aden"/>
    <property type="match status" value="1"/>
</dbReference>
<dbReference type="Pfam" id="PF03120">
    <property type="entry name" value="OB_DNA_ligase"/>
    <property type="match status" value="1"/>
</dbReference>
<dbReference type="SUPFAM" id="SSF50249">
    <property type="entry name" value="Nucleic acid-binding proteins"/>
    <property type="match status" value="1"/>
</dbReference>
<dbReference type="EMBL" id="JAGSOJ010000002">
    <property type="protein sequence ID" value="MCM1990430.1"/>
    <property type="molecule type" value="Genomic_DNA"/>
</dbReference>
<dbReference type="SMART" id="SM00532">
    <property type="entry name" value="LIGANc"/>
    <property type="match status" value="1"/>
</dbReference>
<evidence type="ECO:0000256" key="3">
    <source>
        <dbReference type="ARBA" id="ARBA00013308"/>
    </source>
</evidence>
<dbReference type="InterPro" id="IPR004150">
    <property type="entry name" value="NAD_DNA_ligase_OB"/>
</dbReference>
<sequence length="662" mass="74957">MNKENRMEELVELLNRYSHEYYVLDEPTVADIEYDRLYDELVALEKELNRVLPYSPTLRVGDVVLPEFKKYKHKAKLWSLDKAQSIEEIKDWHKRNLKFIKDYNDLNHEQLPEPLYILTKKFDGLTLNATYDTNGVMVTAATRGTGEIGENVTAQAKTIKSLPLKIKCHNEFEIHGEALMTTEAFEAYNKESQTPLKNLRNGAAGALRNLNVKETARRNLSAYFYDIGHIDGYRFDTYREMLKFIEDKGFPMDDYAVPCRTIDEIQEQLDYIESIRGDLNYDIDGVVLAIDDIKTRELMGYTVKFPKWAIAYKFAAEEATTKLLEVEWNVGRSGRVAPTAILEPVDIGGVTVKRATLNNMDDIQRKGVKIGATVFLRRSNDVIPEIMGIVQGSDEDTEKIIIPEVCPSCGAKVKQDGVHYFCENSLSCKPQLVKSIVHYGCRDAMNIPGFSEKTASQLFEELHIKSLPDLYRMKKEDLINLERFGEKKAEKLLIAIEGSKDCDLPSFLYALGIPNVGKKTAKDIVAAFKSFEGIKNARFEELVEIKDVGDKVAEGVLTFFQDEKVMSNIEELFELGVNPKYEESIIEESAFTGKTVVVTGTLQNFKRPEIKKKLEELGAKVSGSVSKKTDMVIYGENAGSKYDKAVDLGVQTIAEEEFMGMI</sequence>
<dbReference type="Gene3D" id="3.30.470.30">
    <property type="entry name" value="DNA ligase/mRNA capping enzyme"/>
    <property type="match status" value="1"/>
</dbReference>
<dbReference type="InterPro" id="IPR010994">
    <property type="entry name" value="RuvA_2-like"/>
</dbReference>
<evidence type="ECO:0000256" key="11">
    <source>
        <dbReference type="ARBA" id="ARBA00023204"/>
    </source>
</evidence>
<evidence type="ECO:0000313" key="18">
    <source>
        <dbReference type="Proteomes" id="UP001056429"/>
    </source>
</evidence>
<dbReference type="NCBIfam" id="TIGR00575">
    <property type="entry name" value="dnlj"/>
    <property type="match status" value="1"/>
</dbReference>
<feature type="binding site" evidence="15">
    <location>
        <position position="428"/>
    </location>
    <ligand>
        <name>Zn(2+)</name>
        <dbReference type="ChEBI" id="CHEBI:29105"/>
    </ligand>
</feature>
<keyword evidence="10 15" id="KW-0520">NAD</keyword>
<feature type="binding site" evidence="15">
    <location>
        <begin position="31"/>
        <end position="35"/>
    </location>
    <ligand>
        <name>NAD(+)</name>
        <dbReference type="ChEBI" id="CHEBI:57540"/>
    </ligand>
</feature>
<organism evidence="17 18">
    <name type="scientific">Oceanirhabdus seepicola</name>
    <dbReference type="NCBI Taxonomy" id="2828781"/>
    <lineage>
        <taxon>Bacteria</taxon>
        <taxon>Bacillati</taxon>
        <taxon>Bacillota</taxon>
        <taxon>Clostridia</taxon>
        <taxon>Eubacteriales</taxon>
        <taxon>Clostridiaceae</taxon>
        <taxon>Oceanirhabdus</taxon>
    </lineage>
</organism>
<keyword evidence="9 15" id="KW-0460">Magnesium</keyword>
<protein>
    <recommendedName>
        <fullName evidence="3 15">DNA ligase</fullName>
        <ecNumber evidence="2 15">6.5.1.2</ecNumber>
    </recommendedName>
    <alternativeName>
        <fullName evidence="15">Polydeoxyribonucleotide synthase [NAD(+)]</fullName>
    </alternativeName>
</protein>
<dbReference type="Proteomes" id="UP001056429">
    <property type="component" value="Unassembled WGS sequence"/>
</dbReference>
<dbReference type="InterPro" id="IPR036420">
    <property type="entry name" value="BRCT_dom_sf"/>
</dbReference>
<accession>A0A9J6P2K6</accession>
<feature type="binding site" evidence="15">
    <location>
        <position position="313"/>
    </location>
    <ligand>
        <name>NAD(+)</name>
        <dbReference type="ChEBI" id="CHEBI:57540"/>
    </ligand>
</feature>
<feature type="binding site" evidence="15">
    <location>
        <position position="409"/>
    </location>
    <ligand>
        <name>Zn(2+)</name>
        <dbReference type="ChEBI" id="CHEBI:29105"/>
    </ligand>
</feature>
<evidence type="ECO:0000256" key="10">
    <source>
        <dbReference type="ARBA" id="ARBA00023027"/>
    </source>
</evidence>
<dbReference type="Gene3D" id="3.40.50.10190">
    <property type="entry name" value="BRCT domain"/>
    <property type="match status" value="1"/>
</dbReference>
<comment type="cofactor">
    <cofactor evidence="15">
        <name>Mg(2+)</name>
        <dbReference type="ChEBI" id="CHEBI:18420"/>
    </cofactor>
    <cofactor evidence="15">
        <name>Mn(2+)</name>
        <dbReference type="ChEBI" id="CHEBI:29035"/>
    </cofactor>
</comment>
<dbReference type="SMART" id="SM00278">
    <property type="entry name" value="HhH1"/>
    <property type="match status" value="4"/>
</dbReference>
<dbReference type="SUPFAM" id="SSF47781">
    <property type="entry name" value="RuvA domain 2-like"/>
    <property type="match status" value="1"/>
</dbReference>
<dbReference type="FunFam" id="2.40.50.140:FF:000012">
    <property type="entry name" value="DNA ligase"/>
    <property type="match status" value="1"/>
</dbReference>
<evidence type="ECO:0000256" key="6">
    <source>
        <dbReference type="ARBA" id="ARBA00022723"/>
    </source>
</evidence>
<evidence type="ECO:0000256" key="13">
    <source>
        <dbReference type="ARBA" id="ARBA00034005"/>
    </source>
</evidence>
<keyword evidence="7 15" id="KW-0227">DNA damage</keyword>
<dbReference type="CDD" id="cd00114">
    <property type="entry name" value="LIGANc"/>
    <property type="match status" value="1"/>
</dbReference>
<dbReference type="GO" id="GO:0003677">
    <property type="term" value="F:DNA binding"/>
    <property type="evidence" value="ECO:0007669"/>
    <property type="project" value="InterPro"/>
</dbReference>
<dbReference type="GO" id="GO:0006260">
    <property type="term" value="P:DNA replication"/>
    <property type="evidence" value="ECO:0007669"/>
    <property type="project" value="UniProtKB-KW"/>
</dbReference>
<keyword evidence="8 15" id="KW-0862">Zinc</keyword>
<proteinExistence type="inferred from homology"/>
<feature type="active site" description="N6-AMP-lysine intermediate" evidence="15">
    <location>
        <position position="121"/>
    </location>
</feature>
<dbReference type="RefSeq" id="WP_250859465.1">
    <property type="nucleotide sequence ID" value="NZ_JAGSOJ010000002.1"/>
</dbReference>
<dbReference type="InterPro" id="IPR003583">
    <property type="entry name" value="Hlx-hairpin-Hlx_DNA-bd_motif"/>
</dbReference>
<dbReference type="InterPro" id="IPR013839">
    <property type="entry name" value="DNAligase_adenylation"/>
</dbReference>
<dbReference type="FunFam" id="1.10.150.20:FF:000006">
    <property type="entry name" value="DNA ligase"/>
    <property type="match status" value="1"/>
</dbReference>
<evidence type="ECO:0000259" key="16">
    <source>
        <dbReference type="PROSITE" id="PS50172"/>
    </source>
</evidence>
<name>A0A9J6P2K6_9CLOT</name>
<gene>
    <name evidence="15 17" type="primary">ligA</name>
    <name evidence="17" type="ORF">KDK92_11845</name>
</gene>
<dbReference type="AlphaFoldDB" id="A0A9J6P2K6"/>
<keyword evidence="12 15" id="KW-0464">Manganese</keyword>
<evidence type="ECO:0000256" key="4">
    <source>
        <dbReference type="ARBA" id="ARBA00022598"/>
    </source>
</evidence>
<evidence type="ECO:0000256" key="7">
    <source>
        <dbReference type="ARBA" id="ARBA00022763"/>
    </source>
</evidence>
<evidence type="ECO:0000256" key="14">
    <source>
        <dbReference type="ARBA" id="ARBA00060881"/>
    </source>
</evidence>
<dbReference type="EC" id="6.5.1.2" evidence="2 15"/>
<dbReference type="InterPro" id="IPR001357">
    <property type="entry name" value="BRCT_dom"/>
</dbReference>
<evidence type="ECO:0000256" key="2">
    <source>
        <dbReference type="ARBA" id="ARBA00012722"/>
    </source>
</evidence>
<feature type="binding site" evidence="15">
    <location>
        <position position="143"/>
    </location>
    <ligand>
        <name>NAD(+)</name>
        <dbReference type="ChEBI" id="CHEBI:57540"/>
    </ligand>
</feature>
<dbReference type="SUPFAM" id="SSF52113">
    <property type="entry name" value="BRCT domain"/>
    <property type="match status" value="1"/>
</dbReference>
<feature type="binding site" evidence="15">
    <location>
        <position position="422"/>
    </location>
    <ligand>
        <name>Zn(2+)</name>
        <dbReference type="ChEBI" id="CHEBI:29105"/>
    </ligand>
</feature>
<reference evidence="17" key="2">
    <citation type="submission" date="2021-04" db="EMBL/GenBank/DDBJ databases">
        <authorList>
            <person name="Dong X."/>
        </authorList>
    </citation>
    <scope>NUCLEOTIDE SEQUENCE</scope>
    <source>
        <strain evidence="17">ZWT</strain>
    </source>
</reference>
<dbReference type="GO" id="GO:0003911">
    <property type="term" value="F:DNA ligase (NAD+) activity"/>
    <property type="evidence" value="ECO:0007669"/>
    <property type="project" value="UniProtKB-UniRule"/>
</dbReference>
<keyword evidence="18" id="KW-1185">Reference proteome</keyword>
<dbReference type="InterPro" id="IPR012340">
    <property type="entry name" value="NA-bd_OB-fold"/>
</dbReference>
<dbReference type="InterPro" id="IPR041663">
    <property type="entry name" value="DisA/LigA_HHH"/>
</dbReference>
<comment type="catalytic activity">
    <reaction evidence="13 15">
        <text>NAD(+) + (deoxyribonucleotide)n-3'-hydroxyl + 5'-phospho-(deoxyribonucleotide)m = (deoxyribonucleotide)n+m + AMP + beta-nicotinamide D-nucleotide.</text>
        <dbReference type="EC" id="6.5.1.2"/>
    </reaction>
</comment>
<dbReference type="Pfam" id="PF00533">
    <property type="entry name" value="BRCT"/>
    <property type="match status" value="1"/>
</dbReference>
<keyword evidence="4 15" id="KW-0436">Ligase</keyword>
<evidence type="ECO:0000256" key="15">
    <source>
        <dbReference type="HAMAP-Rule" id="MF_01588"/>
    </source>
</evidence>
<keyword evidence="6 15" id="KW-0479">Metal-binding</keyword>
<dbReference type="Gene3D" id="1.10.150.20">
    <property type="entry name" value="5' to 3' exonuclease, C-terminal subdomain"/>
    <property type="match status" value="2"/>
</dbReference>